<organism evidence="1 2">
    <name type="scientific">Reichenbachiella faecimaris</name>
    <dbReference type="NCBI Taxonomy" id="692418"/>
    <lineage>
        <taxon>Bacteria</taxon>
        <taxon>Pseudomonadati</taxon>
        <taxon>Bacteroidota</taxon>
        <taxon>Cytophagia</taxon>
        <taxon>Cytophagales</taxon>
        <taxon>Reichenbachiellaceae</taxon>
        <taxon>Reichenbachiella</taxon>
    </lineage>
</organism>
<dbReference type="EMBL" id="FWYF01000001">
    <property type="protein sequence ID" value="SMD33033.1"/>
    <property type="molecule type" value="Genomic_DNA"/>
</dbReference>
<evidence type="ECO:0008006" key="3">
    <source>
        <dbReference type="Google" id="ProtNLM"/>
    </source>
</evidence>
<reference evidence="1 2" key="1">
    <citation type="submission" date="2017-04" db="EMBL/GenBank/DDBJ databases">
        <authorList>
            <person name="Afonso C.L."/>
            <person name="Miller P.J."/>
            <person name="Scott M.A."/>
            <person name="Spackman E."/>
            <person name="Goraichik I."/>
            <person name="Dimitrov K.M."/>
            <person name="Suarez D.L."/>
            <person name="Swayne D.E."/>
        </authorList>
    </citation>
    <scope>NUCLEOTIDE SEQUENCE [LARGE SCALE GENOMIC DNA]</scope>
    <source>
        <strain evidence="1 2">DSM 26133</strain>
    </source>
</reference>
<dbReference type="Proteomes" id="UP000192472">
    <property type="component" value="Unassembled WGS sequence"/>
</dbReference>
<dbReference type="OrthoDB" id="669053at2"/>
<sequence>MQPMRRITFISFLITVSLYSWGQEKRYKFLETRPINEKFIVDYSDRLSIKIFGIVKTNQIAHVNHETDKKLEYRPNESLNIGLGIGYKWFGLDAAFNFGGVNNDDDKFGKTKRFDFRPSIYTRKFAMDINIQKYKGYYLYNPEDYISGFNASGSYPIRSDIKTYRYGASLLYVLNHAKFSYRAAFIYNERQVKSAGSFLVGPYFSYFRMDADSTLIIPEAESEFDLSQDFRGSEYIRYGLAGGYGYNLVLGHRVFVSLSLVLGLGPEIKKTPAINGFLSDTESKFTGRLATRIAIGYNAPKFFFGMSAAGVYAGERDETEDFLERGVSHAKFFVGKRFNPPKLFLPKRGK</sequence>
<dbReference type="STRING" id="692418.SAMN04488029_1396"/>
<keyword evidence="2" id="KW-1185">Reference proteome</keyword>
<proteinExistence type="predicted"/>
<evidence type="ECO:0000313" key="2">
    <source>
        <dbReference type="Proteomes" id="UP000192472"/>
    </source>
</evidence>
<name>A0A1W2G8T3_REIFA</name>
<evidence type="ECO:0000313" key="1">
    <source>
        <dbReference type="EMBL" id="SMD33033.1"/>
    </source>
</evidence>
<gene>
    <name evidence="1" type="ORF">SAMN04488029_1396</name>
</gene>
<protein>
    <recommendedName>
        <fullName evidence="3">DUF4421 domain-containing protein</fullName>
    </recommendedName>
</protein>
<dbReference type="InterPro" id="IPR025535">
    <property type="entry name" value="DUF4421"/>
</dbReference>
<dbReference type="AlphaFoldDB" id="A0A1W2G8T3"/>
<accession>A0A1W2G8T3</accession>
<dbReference type="Pfam" id="PF14391">
    <property type="entry name" value="DUF4421"/>
    <property type="match status" value="1"/>
</dbReference>